<organism evidence="1 2">
    <name type="scientific">Papilio machaon</name>
    <name type="common">Old World swallowtail butterfly</name>
    <dbReference type="NCBI Taxonomy" id="76193"/>
    <lineage>
        <taxon>Eukaryota</taxon>
        <taxon>Metazoa</taxon>
        <taxon>Ecdysozoa</taxon>
        <taxon>Arthropoda</taxon>
        <taxon>Hexapoda</taxon>
        <taxon>Insecta</taxon>
        <taxon>Pterygota</taxon>
        <taxon>Neoptera</taxon>
        <taxon>Endopterygota</taxon>
        <taxon>Lepidoptera</taxon>
        <taxon>Glossata</taxon>
        <taxon>Ditrysia</taxon>
        <taxon>Papilionoidea</taxon>
        <taxon>Papilionidae</taxon>
        <taxon>Papilioninae</taxon>
        <taxon>Papilio</taxon>
    </lineage>
</organism>
<protein>
    <submittedName>
        <fullName evidence="1">Uncharacterized protein</fullName>
    </submittedName>
</protein>
<dbReference type="InParanoid" id="A0A194RB98"/>
<evidence type="ECO:0000313" key="2">
    <source>
        <dbReference type="Proteomes" id="UP000053240"/>
    </source>
</evidence>
<sequence>MDLHLHLSVAFRALDRKWGKTVDLDYPEVIARCVPAVVDNETTTFSSEEYLKTLRRNRSKPYSRVENYGHTLTRTNIKNCDSFSNISIARVSFISGSSSDVTINSDLEQLSEKSGKTLQNGCKKGSNFLKQFKVPTLMNVKRKLRRICSRDKL</sequence>
<evidence type="ECO:0000313" key="1">
    <source>
        <dbReference type="EMBL" id="KPJ14545.1"/>
    </source>
</evidence>
<dbReference type="Proteomes" id="UP000053240">
    <property type="component" value="Unassembled WGS sequence"/>
</dbReference>
<reference evidence="1 2" key="1">
    <citation type="journal article" date="2015" name="Nat. Commun.">
        <title>Outbred genome sequencing and CRISPR/Cas9 gene editing in butterflies.</title>
        <authorList>
            <person name="Li X."/>
            <person name="Fan D."/>
            <person name="Zhang W."/>
            <person name="Liu G."/>
            <person name="Zhang L."/>
            <person name="Zhao L."/>
            <person name="Fang X."/>
            <person name="Chen L."/>
            <person name="Dong Y."/>
            <person name="Chen Y."/>
            <person name="Ding Y."/>
            <person name="Zhao R."/>
            <person name="Feng M."/>
            <person name="Zhu Y."/>
            <person name="Feng Y."/>
            <person name="Jiang X."/>
            <person name="Zhu D."/>
            <person name="Xiang H."/>
            <person name="Feng X."/>
            <person name="Li S."/>
            <person name="Wang J."/>
            <person name="Zhang G."/>
            <person name="Kronforst M.R."/>
            <person name="Wang W."/>
        </authorList>
    </citation>
    <scope>NUCLEOTIDE SEQUENCE [LARGE SCALE GENOMIC DNA]</scope>
    <source>
        <strain evidence="1">Ya'a_city_454_Pm</strain>
        <tissue evidence="1">Whole body</tissue>
    </source>
</reference>
<accession>A0A194RB98</accession>
<dbReference type="EMBL" id="KQ460473">
    <property type="protein sequence ID" value="KPJ14545.1"/>
    <property type="molecule type" value="Genomic_DNA"/>
</dbReference>
<dbReference type="AlphaFoldDB" id="A0A194RB98"/>
<name>A0A194RB98_PAPMA</name>
<keyword evidence="2" id="KW-1185">Reference proteome</keyword>
<proteinExistence type="predicted"/>
<gene>
    <name evidence="1" type="ORF">RR48_13616</name>
</gene>